<dbReference type="InterPro" id="IPR025110">
    <property type="entry name" value="AMP-bd_C"/>
</dbReference>
<dbReference type="SUPFAM" id="SSF56801">
    <property type="entry name" value="Acetyl-CoA synthetase-like"/>
    <property type="match status" value="1"/>
</dbReference>
<evidence type="ECO:0000259" key="1">
    <source>
        <dbReference type="Pfam" id="PF00501"/>
    </source>
</evidence>
<dbReference type="PANTHER" id="PTHR43767:SF1">
    <property type="entry name" value="NONRIBOSOMAL PEPTIDE SYNTHASE PES1 (EUROFUNG)-RELATED"/>
    <property type="match status" value="1"/>
</dbReference>
<feature type="domain" description="AMP-dependent synthetase/ligase" evidence="1">
    <location>
        <begin position="29"/>
        <end position="383"/>
    </location>
</feature>
<dbReference type="InterPro" id="IPR045851">
    <property type="entry name" value="AMP-bd_C_sf"/>
</dbReference>
<keyword evidence="4" id="KW-1185">Reference proteome</keyword>
<dbReference type="InterPro" id="IPR042099">
    <property type="entry name" value="ANL_N_sf"/>
</dbReference>
<evidence type="ECO:0000259" key="2">
    <source>
        <dbReference type="Pfam" id="PF13193"/>
    </source>
</evidence>
<dbReference type="AlphaFoldDB" id="A0A7W7B079"/>
<dbReference type="EC" id="6.2.1.-" evidence="3"/>
<dbReference type="InterPro" id="IPR000873">
    <property type="entry name" value="AMP-dep_synth/lig_dom"/>
</dbReference>
<dbReference type="Gene3D" id="3.30.300.30">
    <property type="match status" value="1"/>
</dbReference>
<dbReference type="Pfam" id="PF13193">
    <property type="entry name" value="AMP-binding_C"/>
    <property type="match status" value="1"/>
</dbReference>
<dbReference type="EMBL" id="JACHNZ010000009">
    <property type="protein sequence ID" value="MBB4631454.1"/>
    <property type="molecule type" value="Genomic_DNA"/>
</dbReference>
<dbReference type="GO" id="GO:0016878">
    <property type="term" value="F:acid-thiol ligase activity"/>
    <property type="evidence" value="ECO:0007669"/>
    <property type="project" value="UniProtKB-ARBA"/>
</dbReference>
<feature type="domain" description="AMP-binding enzyme C-terminal" evidence="2">
    <location>
        <begin position="438"/>
        <end position="513"/>
    </location>
</feature>
<dbReference type="Pfam" id="PF00501">
    <property type="entry name" value="AMP-binding"/>
    <property type="match status" value="1"/>
</dbReference>
<dbReference type="InterPro" id="IPR020845">
    <property type="entry name" value="AMP-binding_CS"/>
</dbReference>
<gene>
    <name evidence="3" type="ORF">GGQ98_001063</name>
</gene>
<accession>A0A7W7B079</accession>
<organism evidence="3 4">
    <name type="scientific">Sphingosinicella soli</name>
    <dbReference type="NCBI Taxonomy" id="333708"/>
    <lineage>
        <taxon>Bacteria</taxon>
        <taxon>Pseudomonadati</taxon>
        <taxon>Pseudomonadota</taxon>
        <taxon>Alphaproteobacteria</taxon>
        <taxon>Sphingomonadales</taxon>
        <taxon>Sphingosinicellaceae</taxon>
        <taxon>Sphingosinicella</taxon>
    </lineage>
</organism>
<protein>
    <submittedName>
        <fullName evidence="3">Crotonobetaine/carnitine-CoA ligase</fullName>
        <ecNumber evidence="3">6.2.1.-</ecNumber>
    </submittedName>
</protein>
<dbReference type="RefSeq" id="WP_184066190.1">
    <property type="nucleotide sequence ID" value="NZ_JACHNZ010000009.1"/>
</dbReference>
<sequence>MADGKGAARDFHDPRIPDRNQCVLRYLVDRWAVERPAKTHVIFEDGEEWSFLDLRRRVIEKAAGLQKLGIRQGDHVALWLPNGPDALLAFYAINYIGAVFVPFNTAYRGALLAHVVANSGARVIIVHPELAPRLSEIENAGLTHAVLTTRLEVPDFGLSTSRFEDLSGTEAELLPLDRPIDPWDIQSIIYTSGTTGPSKGVLSSYLHMFSNAGPESWPMVTQDDRYMTVAPIFHIGGMGPPFVMLARGASVAVVNSYSTDTFWDVVRKTETTVVFLLGVMATFLIKQPPSDRDRDHKVKLAFMVPFTDDAPAFKARFGIDIYTIFNMTEISSPIVSEANPVKRGTCGRPRPGVDVRLVDRNDCEVPVGEVGEMIVRTDRPWGMNSGYNANPVATAEAWRNGWFHTGDAFRMDEDGYFYFVDRMKDAIRRRGENISSFEVEAEVCAYAAVRECAAIGVPSEYSEDEVMVVVAPVPGATLDMVALTEFLVARMPYFMVPRYIRVMSELPKTPSAKVLKGDLRKEGVTVDTWDREKAGMRVRRESLTQ</sequence>
<proteinExistence type="predicted"/>
<dbReference type="Gene3D" id="3.40.50.12780">
    <property type="entry name" value="N-terminal domain of ligase-like"/>
    <property type="match status" value="1"/>
</dbReference>
<dbReference type="Proteomes" id="UP000566324">
    <property type="component" value="Unassembled WGS sequence"/>
</dbReference>
<evidence type="ECO:0000313" key="4">
    <source>
        <dbReference type="Proteomes" id="UP000566324"/>
    </source>
</evidence>
<dbReference type="PANTHER" id="PTHR43767">
    <property type="entry name" value="LONG-CHAIN-FATTY-ACID--COA LIGASE"/>
    <property type="match status" value="1"/>
</dbReference>
<name>A0A7W7B079_9SPHN</name>
<dbReference type="PROSITE" id="PS00455">
    <property type="entry name" value="AMP_BINDING"/>
    <property type="match status" value="1"/>
</dbReference>
<comment type="caution">
    <text evidence="3">The sequence shown here is derived from an EMBL/GenBank/DDBJ whole genome shotgun (WGS) entry which is preliminary data.</text>
</comment>
<reference evidence="3 4" key="1">
    <citation type="submission" date="2020-08" db="EMBL/GenBank/DDBJ databases">
        <title>Genomic Encyclopedia of Type Strains, Phase IV (KMG-IV): sequencing the most valuable type-strain genomes for metagenomic binning, comparative biology and taxonomic classification.</title>
        <authorList>
            <person name="Goeker M."/>
        </authorList>
    </citation>
    <scope>NUCLEOTIDE SEQUENCE [LARGE SCALE GENOMIC DNA]</scope>
    <source>
        <strain evidence="3 4">DSM 17328</strain>
    </source>
</reference>
<dbReference type="InterPro" id="IPR050237">
    <property type="entry name" value="ATP-dep_AMP-bd_enzyme"/>
</dbReference>
<keyword evidence="3" id="KW-0436">Ligase</keyword>
<evidence type="ECO:0000313" key="3">
    <source>
        <dbReference type="EMBL" id="MBB4631454.1"/>
    </source>
</evidence>